<evidence type="ECO:0000256" key="7">
    <source>
        <dbReference type="ARBA" id="ARBA00022840"/>
    </source>
</evidence>
<dbReference type="Gene3D" id="3.40.50.300">
    <property type="entry name" value="P-loop containing nucleotide triphosphate hydrolases"/>
    <property type="match status" value="1"/>
</dbReference>
<keyword evidence="6" id="KW-0418">Kinase</keyword>
<comment type="catalytic activity">
    <reaction evidence="11">
        <text>L-tyrosyl-[protein] + ATP = O-phospho-L-tyrosyl-[protein] + ADP + H(+)</text>
        <dbReference type="Rhea" id="RHEA:10596"/>
        <dbReference type="Rhea" id="RHEA-COMP:10136"/>
        <dbReference type="Rhea" id="RHEA-COMP:20101"/>
        <dbReference type="ChEBI" id="CHEBI:15378"/>
        <dbReference type="ChEBI" id="CHEBI:30616"/>
        <dbReference type="ChEBI" id="CHEBI:46858"/>
        <dbReference type="ChEBI" id="CHEBI:61978"/>
        <dbReference type="ChEBI" id="CHEBI:456216"/>
        <dbReference type="EC" id="2.7.10.2"/>
    </reaction>
</comment>
<name>A0A179CLV7_9LACO</name>
<dbReference type="InterPro" id="IPR027417">
    <property type="entry name" value="P-loop_NTPase"/>
</dbReference>
<dbReference type="Pfam" id="PF10609">
    <property type="entry name" value="ParA"/>
    <property type="match status" value="1"/>
</dbReference>
<dbReference type="SUPFAM" id="SSF52540">
    <property type="entry name" value="P-loop containing nucleoside triphosphate hydrolases"/>
    <property type="match status" value="1"/>
</dbReference>
<protein>
    <recommendedName>
        <fullName evidence="3">non-specific protein-tyrosine kinase</fullName>
        <ecNumber evidence="3">2.7.10.2</ecNumber>
    </recommendedName>
</protein>
<accession>A0A179CLV7</accession>
<keyword evidence="5" id="KW-0547">Nucleotide-binding</keyword>
<organism evidence="12 13">
    <name type="scientific">Ligilactobacillus aviarius</name>
    <dbReference type="NCBI Taxonomy" id="1606"/>
    <lineage>
        <taxon>Bacteria</taxon>
        <taxon>Bacillati</taxon>
        <taxon>Bacillota</taxon>
        <taxon>Bacilli</taxon>
        <taxon>Lactobacillales</taxon>
        <taxon>Lactobacillaceae</taxon>
        <taxon>Ligilactobacillus</taxon>
    </lineage>
</organism>
<dbReference type="NCBIfam" id="TIGR01007">
    <property type="entry name" value="eps_fam"/>
    <property type="match status" value="1"/>
</dbReference>
<dbReference type="GO" id="GO:0005886">
    <property type="term" value="C:plasma membrane"/>
    <property type="evidence" value="ECO:0007669"/>
    <property type="project" value="TreeGrafter"/>
</dbReference>
<dbReference type="InterPro" id="IPR033756">
    <property type="entry name" value="YlxH/NBP35"/>
</dbReference>
<evidence type="ECO:0000313" key="13">
    <source>
        <dbReference type="Proteomes" id="UP000078520"/>
    </source>
</evidence>
<dbReference type="GO" id="GO:0042802">
    <property type="term" value="F:identical protein binding"/>
    <property type="evidence" value="ECO:0007669"/>
    <property type="project" value="UniProtKB-ARBA"/>
</dbReference>
<comment type="similarity">
    <text evidence="2">Belongs to the CpsD/CapB family.</text>
</comment>
<evidence type="ECO:0000313" key="12">
    <source>
        <dbReference type="EMBL" id="OAQ06551.1"/>
    </source>
</evidence>
<dbReference type="OrthoDB" id="9794577at2"/>
<comment type="pathway">
    <text evidence="1">Capsule biogenesis; capsule polysaccharide biosynthesis.</text>
</comment>
<keyword evidence="10" id="KW-0270">Exopolysaccharide synthesis</keyword>
<keyword evidence="4" id="KW-0808">Transferase</keyword>
<dbReference type="InterPro" id="IPR005702">
    <property type="entry name" value="Wzc-like_C"/>
</dbReference>
<evidence type="ECO:0000256" key="9">
    <source>
        <dbReference type="ARBA" id="ARBA00023137"/>
    </source>
</evidence>
<keyword evidence="9" id="KW-0829">Tyrosine-protein kinase</keyword>
<sequence length="269" mass="29713">MGLFDRFKKNKTKLDEDSMKYGVALITRDDPKSGISEQYRTIRTNLKFSFLDPDFKILAVMSALPSEGKSTVSANLAVTWAEEKKRVLLVDADLRRPTVHRTFKVSNRYGLSNIITSSASTVDISEMIDKTEVENLDVLTSGPTPPNPAELLGSERLSQLLDFLRERYDFIILDAPPVDTVTDGQIVGTRADGVALVTPQGIATKDAVMRAVKLLQRVNANILGVIMNRFTAQEAGGYYGGYYGNYYGGSYYGTDDSSSRKGSKKRGKK</sequence>
<dbReference type="InterPro" id="IPR050445">
    <property type="entry name" value="Bact_polysacc_biosynth/exp"/>
</dbReference>
<comment type="caution">
    <text evidence="12">The sequence shown here is derived from an EMBL/GenBank/DDBJ whole genome shotgun (WGS) entry which is preliminary data.</text>
</comment>
<dbReference type="PANTHER" id="PTHR32309:SF13">
    <property type="entry name" value="FERRIC ENTEROBACTIN TRANSPORT PROTEIN FEPE"/>
    <property type="match status" value="1"/>
</dbReference>
<dbReference type="GO" id="GO:0005524">
    <property type="term" value="F:ATP binding"/>
    <property type="evidence" value="ECO:0007669"/>
    <property type="project" value="UniProtKB-KW"/>
</dbReference>
<dbReference type="GO" id="GO:0000271">
    <property type="term" value="P:polysaccharide biosynthetic process"/>
    <property type="evidence" value="ECO:0007669"/>
    <property type="project" value="UniProtKB-KW"/>
</dbReference>
<dbReference type="EC" id="2.7.10.2" evidence="3"/>
<evidence type="ECO:0000256" key="1">
    <source>
        <dbReference type="ARBA" id="ARBA00005132"/>
    </source>
</evidence>
<evidence type="ECO:0000256" key="5">
    <source>
        <dbReference type="ARBA" id="ARBA00022741"/>
    </source>
</evidence>
<evidence type="ECO:0000256" key="4">
    <source>
        <dbReference type="ARBA" id="ARBA00022679"/>
    </source>
</evidence>
<dbReference type="EMBL" id="LVKI01000057">
    <property type="protein sequence ID" value="OAQ06551.1"/>
    <property type="molecule type" value="Genomic_DNA"/>
</dbReference>
<dbReference type="GO" id="GO:0004715">
    <property type="term" value="F:non-membrane spanning protein tyrosine kinase activity"/>
    <property type="evidence" value="ECO:0007669"/>
    <property type="project" value="UniProtKB-EC"/>
</dbReference>
<keyword evidence="8" id="KW-0972">Capsule biogenesis/degradation</keyword>
<keyword evidence="7" id="KW-0067">ATP-binding</keyword>
<dbReference type="RefSeq" id="WP_064208325.1">
    <property type="nucleotide sequence ID" value="NZ_CANCVY010000004.1"/>
</dbReference>
<dbReference type="PANTHER" id="PTHR32309">
    <property type="entry name" value="TYROSINE-PROTEIN KINASE"/>
    <property type="match status" value="1"/>
</dbReference>
<dbReference type="CDD" id="cd05387">
    <property type="entry name" value="BY-kinase"/>
    <property type="match status" value="1"/>
</dbReference>
<gene>
    <name evidence="12" type="ORF">A3O14_07735</name>
</gene>
<proteinExistence type="inferred from homology"/>
<reference evidence="13" key="1">
    <citation type="submission" date="2016-03" db="EMBL/GenBank/DDBJ databases">
        <authorList>
            <person name="Johnson T.J."/>
            <person name="Youmans B."/>
            <person name="Case K."/>
            <person name="Noll S."/>
        </authorList>
    </citation>
    <scope>NUCLEOTIDE SEQUENCE [LARGE SCALE GENOMIC DNA]</scope>
    <source>
        <strain evidence="13">UMNLAv8</strain>
    </source>
</reference>
<evidence type="ECO:0000256" key="11">
    <source>
        <dbReference type="ARBA" id="ARBA00051245"/>
    </source>
</evidence>
<dbReference type="FunFam" id="3.40.50.300:FF:000527">
    <property type="entry name" value="Tyrosine-protein kinase etk"/>
    <property type="match status" value="1"/>
</dbReference>
<evidence type="ECO:0000256" key="8">
    <source>
        <dbReference type="ARBA" id="ARBA00022903"/>
    </source>
</evidence>
<evidence type="ECO:0000256" key="6">
    <source>
        <dbReference type="ARBA" id="ARBA00022777"/>
    </source>
</evidence>
<dbReference type="AlphaFoldDB" id="A0A179CLV7"/>
<evidence type="ECO:0000256" key="3">
    <source>
        <dbReference type="ARBA" id="ARBA00011903"/>
    </source>
</evidence>
<dbReference type="Proteomes" id="UP000078520">
    <property type="component" value="Unassembled WGS sequence"/>
</dbReference>
<evidence type="ECO:0000256" key="10">
    <source>
        <dbReference type="ARBA" id="ARBA00023169"/>
    </source>
</evidence>
<evidence type="ECO:0000256" key="2">
    <source>
        <dbReference type="ARBA" id="ARBA00007316"/>
    </source>
</evidence>